<sequence>MGEGEIHSKRNEKRLLPMELRKRRRAAKLLGMTEKKARVIPKAVISSSPIPTSTSSEEVKKISNDSSDQVISTLSSTLKAVNNSSTVQKSPRVKASAVSFSTRLHSLYNSSLLSKKAQRRLVIPGSNVPHKFKVAELPLDAVPKTKLSILTAMPFPFQRTTSKVKEQALRNMMMCNGAQSSQQVNSQNTAVRWQQALHYFAYPATQVPTSILQNRASSVSTSESILSSLKREHQQDEKTFFTTRWHTWQRAFHDVYMNFRRQSSSTINSDNSDVSFYLRSNEFVVHFIYEIAGCGVTRGKNSIIDLCRQHDVAKECTQTSSEKVNVGTFRAVMSQSSARIRKMLHHLNVTYTMPYIRENQTECEVGEFHLLEEESDASRNGNNDRGSYNDIAPVTSTSTILKNLHGADSLLLFYGHDAVHGLYEFLINRAPMSSQDVPELYALFPFANASIQSLRALSFGRVEAMATSLVSEEDQASRSAKLFRLEVTGFCFPSSIAKLIDVLRDEWEAIHTSYDNVEIQTGDETNQIILRTYMEAMAGAERLNAVKLDEQIASGFLKKSRNQEMNHKRQQALEFSKRRIGMTIATKMESHYNIQTTVRANV</sequence>
<dbReference type="STRING" id="4781.A0A0P1AM94"/>
<keyword evidence="3" id="KW-0539">Nucleus</keyword>
<name>A0A0P1AM94_PLAHL</name>
<dbReference type="OMA" id="RWNTWQE"/>
<dbReference type="AlphaFoldDB" id="A0A0P1AM94"/>
<dbReference type="Proteomes" id="UP000054928">
    <property type="component" value="Unassembled WGS sequence"/>
</dbReference>
<dbReference type="GO" id="GO:0005634">
    <property type="term" value="C:nucleus"/>
    <property type="evidence" value="ECO:0007669"/>
    <property type="project" value="UniProtKB-SubCell"/>
</dbReference>
<dbReference type="PANTHER" id="PTHR12972:SF0">
    <property type="entry name" value="PROTEIN DOWNSTREAM NEIGHBOR OF SON"/>
    <property type="match status" value="1"/>
</dbReference>
<organism evidence="5 6">
    <name type="scientific">Plasmopara halstedii</name>
    <name type="common">Downy mildew of sunflower</name>
    <dbReference type="NCBI Taxonomy" id="4781"/>
    <lineage>
        <taxon>Eukaryota</taxon>
        <taxon>Sar</taxon>
        <taxon>Stramenopiles</taxon>
        <taxon>Oomycota</taxon>
        <taxon>Peronosporomycetes</taxon>
        <taxon>Peronosporales</taxon>
        <taxon>Peronosporaceae</taxon>
        <taxon>Plasmopara</taxon>
    </lineage>
</organism>
<evidence type="ECO:0000256" key="2">
    <source>
        <dbReference type="ARBA" id="ARBA00022473"/>
    </source>
</evidence>
<accession>A0A0P1AM94</accession>
<keyword evidence="6" id="KW-1185">Reference proteome</keyword>
<reference evidence="6" key="1">
    <citation type="submission" date="2014-09" db="EMBL/GenBank/DDBJ databases">
        <authorList>
            <person name="Sharma Rahul"/>
            <person name="Thines Marco"/>
        </authorList>
    </citation>
    <scope>NUCLEOTIDE SEQUENCE [LARGE SCALE GENOMIC DNA]</scope>
</reference>
<dbReference type="OrthoDB" id="534063at2759"/>
<dbReference type="GeneID" id="36407870"/>
<proteinExistence type="inferred from homology"/>
<dbReference type="InterPro" id="IPR024861">
    <property type="entry name" value="Donson"/>
</dbReference>
<comment type="subcellular location">
    <subcellularLocation>
        <location evidence="1">Nucleus</location>
    </subcellularLocation>
</comment>
<protein>
    <submittedName>
        <fullName evidence="5">DOWNSTREAM NEIGHBOR OF SON</fullName>
    </submittedName>
</protein>
<evidence type="ECO:0000256" key="3">
    <source>
        <dbReference type="ARBA" id="ARBA00023242"/>
    </source>
</evidence>
<evidence type="ECO:0000256" key="4">
    <source>
        <dbReference type="ARBA" id="ARBA00025806"/>
    </source>
</evidence>
<keyword evidence="2" id="KW-0217">Developmental protein</keyword>
<comment type="similarity">
    <text evidence="4">Belongs to the DONSON family.</text>
</comment>
<dbReference type="EMBL" id="CCYD01000645">
    <property type="protein sequence ID" value="CEG42550.1"/>
    <property type="molecule type" value="Genomic_DNA"/>
</dbReference>
<evidence type="ECO:0000256" key="1">
    <source>
        <dbReference type="ARBA" id="ARBA00004123"/>
    </source>
</evidence>
<dbReference type="GO" id="GO:0033260">
    <property type="term" value="P:nuclear DNA replication"/>
    <property type="evidence" value="ECO:0007669"/>
    <property type="project" value="TreeGrafter"/>
</dbReference>
<evidence type="ECO:0000313" key="6">
    <source>
        <dbReference type="Proteomes" id="UP000054928"/>
    </source>
</evidence>
<dbReference type="PANTHER" id="PTHR12972">
    <property type="entry name" value="DOWNSTREAM NEIGHBOR OF SON"/>
    <property type="match status" value="1"/>
</dbReference>
<dbReference type="RefSeq" id="XP_024578919.1">
    <property type="nucleotide sequence ID" value="XM_024728442.1"/>
</dbReference>
<evidence type="ECO:0000313" key="5">
    <source>
        <dbReference type="EMBL" id="CEG42550.1"/>
    </source>
</evidence>